<sequence>MTAAPNPIHSARRRLIAIGIGWSAVALLEAVTYTLLALAILHHQPPGLVLACAALTLLLTVLVTRTGFFSGARMAGDLYDALGQALTRTRLSWFTPAHRALVSSIAGRGIPTLMSVPAHQLQTFLLAPLTPLFLLVGIALVAGASTTLLVGGLMVVALTAQYLSQRALSRADARRHEAELAATQATLELTDHLELLRTAAGPSRALARLEQRWQAQERALARTNHAAAPATFISALASVLPLAGVVLSQGLQGFTDPAAALAILILTARAAAPLDALALAGLGINDLRATIDDYRKAITAPTLPEPGAAQAQQPQGWHFELSDVSHAPVLHGINARIPAGERILIAGPTGSGKSTLLGLLMRFDDPQSGRITLGGVPLPDMRYEDFATHIAYVPQEPVVFTGTLAENVRLGRPGASDAEVIEAARLAALDEVLTRTPEGIHQQLGHQGSALSGGERQRVALARALLKRAPLLILDEATAALDETTEARVAQAIRALDATVVIVTHRDPGVWQASRTIRLGQDT</sequence>
<gene>
    <name evidence="11" type="ORF">AAV32_09240</name>
</gene>
<protein>
    <submittedName>
        <fullName evidence="11">ABC transporter</fullName>
    </submittedName>
</protein>
<dbReference type="InterPro" id="IPR011527">
    <property type="entry name" value="ABC1_TM_dom"/>
</dbReference>
<dbReference type="Pfam" id="PF00005">
    <property type="entry name" value="ABC_tran"/>
    <property type="match status" value="1"/>
</dbReference>
<dbReference type="PANTHER" id="PTHR24221">
    <property type="entry name" value="ATP-BINDING CASSETTE SUB-FAMILY B"/>
    <property type="match status" value="1"/>
</dbReference>
<dbReference type="PATRIC" id="fig|206506.3.peg.1980"/>
<dbReference type="EMBL" id="LBNE01000005">
    <property type="protein sequence ID" value="KKO71763.1"/>
    <property type="molecule type" value="Genomic_DNA"/>
</dbReference>
<keyword evidence="12" id="KW-1185">Reference proteome</keyword>
<evidence type="ECO:0000313" key="11">
    <source>
        <dbReference type="EMBL" id="KKO71763.1"/>
    </source>
</evidence>
<dbReference type="Proteomes" id="UP000078084">
    <property type="component" value="Unassembled WGS sequence"/>
</dbReference>
<dbReference type="PROSITE" id="PS00211">
    <property type="entry name" value="ABC_TRANSPORTER_1"/>
    <property type="match status" value="1"/>
</dbReference>
<dbReference type="Gene3D" id="3.40.50.300">
    <property type="entry name" value="P-loop containing nucleotide triphosphate hydrolases"/>
    <property type="match status" value="1"/>
</dbReference>
<dbReference type="AlphaFoldDB" id="A0A171KS96"/>
<evidence type="ECO:0000256" key="6">
    <source>
        <dbReference type="ARBA" id="ARBA00022989"/>
    </source>
</evidence>
<dbReference type="PROSITE" id="PS50929">
    <property type="entry name" value="ABC_TM1F"/>
    <property type="match status" value="1"/>
</dbReference>
<dbReference type="Gene3D" id="1.20.1560.10">
    <property type="entry name" value="ABC transporter type 1, transmembrane domain"/>
    <property type="match status" value="1"/>
</dbReference>
<keyword evidence="4" id="KW-0547">Nucleotide-binding</keyword>
<dbReference type="InterPro" id="IPR003593">
    <property type="entry name" value="AAA+_ATPase"/>
</dbReference>
<dbReference type="SUPFAM" id="SSF52540">
    <property type="entry name" value="P-loop containing nucleoside triphosphate hydrolases"/>
    <property type="match status" value="1"/>
</dbReference>
<feature type="transmembrane region" description="Helical" evidence="8">
    <location>
        <begin position="15"/>
        <end position="41"/>
    </location>
</feature>
<comment type="caution">
    <text evidence="11">The sequence shown here is derived from an EMBL/GenBank/DDBJ whole genome shotgun (WGS) entry which is preliminary data.</text>
</comment>
<keyword evidence="2" id="KW-1003">Cell membrane</keyword>
<organism evidence="11 12">
    <name type="scientific">Kerstersia gyiorum</name>
    <dbReference type="NCBI Taxonomy" id="206506"/>
    <lineage>
        <taxon>Bacteria</taxon>
        <taxon>Pseudomonadati</taxon>
        <taxon>Pseudomonadota</taxon>
        <taxon>Betaproteobacteria</taxon>
        <taxon>Burkholderiales</taxon>
        <taxon>Alcaligenaceae</taxon>
        <taxon>Kerstersia</taxon>
    </lineage>
</organism>
<dbReference type="PROSITE" id="PS50893">
    <property type="entry name" value="ABC_TRANSPORTER_2"/>
    <property type="match status" value="1"/>
</dbReference>
<comment type="subcellular location">
    <subcellularLocation>
        <location evidence="1">Cell membrane</location>
        <topology evidence="1">Multi-pass membrane protein</topology>
    </subcellularLocation>
</comment>
<dbReference type="GO" id="GO:0005524">
    <property type="term" value="F:ATP binding"/>
    <property type="evidence" value="ECO:0007669"/>
    <property type="project" value="UniProtKB-KW"/>
</dbReference>
<keyword evidence="7 8" id="KW-0472">Membrane</keyword>
<accession>A0A171KS96</accession>
<evidence type="ECO:0000259" key="10">
    <source>
        <dbReference type="PROSITE" id="PS50929"/>
    </source>
</evidence>
<dbReference type="InterPro" id="IPR003439">
    <property type="entry name" value="ABC_transporter-like_ATP-bd"/>
</dbReference>
<evidence type="ECO:0000256" key="4">
    <source>
        <dbReference type="ARBA" id="ARBA00022741"/>
    </source>
</evidence>
<evidence type="ECO:0000256" key="2">
    <source>
        <dbReference type="ARBA" id="ARBA00022475"/>
    </source>
</evidence>
<dbReference type="GO" id="GO:0140359">
    <property type="term" value="F:ABC-type transporter activity"/>
    <property type="evidence" value="ECO:0007669"/>
    <property type="project" value="InterPro"/>
</dbReference>
<evidence type="ECO:0000256" key="7">
    <source>
        <dbReference type="ARBA" id="ARBA00023136"/>
    </source>
</evidence>
<dbReference type="GO" id="GO:0016887">
    <property type="term" value="F:ATP hydrolysis activity"/>
    <property type="evidence" value="ECO:0007669"/>
    <property type="project" value="InterPro"/>
</dbReference>
<reference evidence="11 12" key="1">
    <citation type="submission" date="2015-04" db="EMBL/GenBank/DDBJ databases">
        <title>Genome sequence of Kerstersia gyiorum CG1.</title>
        <authorList>
            <person name="Greninger A.L."/>
            <person name="Kozyreva V."/>
            <person name="Chaturvedi V."/>
        </authorList>
    </citation>
    <scope>NUCLEOTIDE SEQUENCE [LARGE SCALE GENOMIC DNA]</scope>
    <source>
        <strain evidence="11 12">CG1</strain>
    </source>
</reference>
<keyword evidence="3 8" id="KW-0812">Transmembrane</keyword>
<keyword evidence="5" id="KW-0067">ATP-binding</keyword>
<dbReference type="GO" id="GO:0005886">
    <property type="term" value="C:plasma membrane"/>
    <property type="evidence" value="ECO:0007669"/>
    <property type="project" value="UniProtKB-SubCell"/>
</dbReference>
<dbReference type="InterPro" id="IPR027417">
    <property type="entry name" value="P-loop_NTPase"/>
</dbReference>
<evidence type="ECO:0000256" key="3">
    <source>
        <dbReference type="ARBA" id="ARBA00022692"/>
    </source>
</evidence>
<dbReference type="GO" id="GO:0034040">
    <property type="term" value="F:ATPase-coupled lipid transmembrane transporter activity"/>
    <property type="evidence" value="ECO:0007669"/>
    <property type="project" value="TreeGrafter"/>
</dbReference>
<evidence type="ECO:0000259" key="9">
    <source>
        <dbReference type="PROSITE" id="PS50893"/>
    </source>
</evidence>
<dbReference type="SUPFAM" id="SSF90123">
    <property type="entry name" value="ABC transporter transmembrane region"/>
    <property type="match status" value="1"/>
</dbReference>
<dbReference type="SMART" id="SM00382">
    <property type="entry name" value="AAA"/>
    <property type="match status" value="1"/>
</dbReference>
<feature type="transmembrane region" description="Helical" evidence="8">
    <location>
        <begin position="48"/>
        <end position="68"/>
    </location>
</feature>
<evidence type="ECO:0000313" key="12">
    <source>
        <dbReference type="Proteomes" id="UP000078084"/>
    </source>
</evidence>
<dbReference type="InterPro" id="IPR039421">
    <property type="entry name" value="Type_1_exporter"/>
</dbReference>
<dbReference type="InterPro" id="IPR017871">
    <property type="entry name" value="ABC_transporter-like_CS"/>
</dbReference>
<dbReference type="RefSeq" id="WP_068370652.1">
    <property type="nucleotide sequence ID" value="NZ_LBNE01000005.1"/>
</dbReference>
<evidence type="ECO:0000256" key="5">
    <source>
        <dbReference type="ARBA" id="ARBA00022840"/>
    </source>
</evidence>
<keyword evidence="6 8" id="KW-1133">Transmembrane helix</keyword>
<proteinExistence type="predicted"/>
<feature type="domain" description="ABC transmembrane type-1" evidence="10">
    <location>
        <begin position="15"/>
        <end position="278"/>
    </location>
</feature>
<dbReference type="STRING" id="206506.AAV32_09240"/>
<feature type="transmembrane region" description="Helical" evidence="8">
    <location>
        <begin position="132"/>
        <end position="160"/>
    </location>
</feature>
<feature type="domain" description="ABC transporter" evidence="9">
    <location>
        <begin position="312"/>
        <end position="523"/>
    </location>
</feature>
<name>A0A171KS96_9BURK</name>
<evidence type="ECO:0000256" key="8">
    <source>
        <dbReference type="SAM" id="Phobius"/>
    </source>
</evidence>
<dbReference type="PANTHER" id="PTHR24221:SF654">
    <property type="entry name" value="ATP-BINDING CASSETTE SUB-FAMILY B MEMBER 6"/>
    <property type="match status" value="1"/>
</dbReference>
<evidence type="ECO:0000256" key="1">
    <source>
        <dbReference type="ARBA" id="ARBA00004651"/>
    </source>
</evidence>
<dbReference type="InterPro" id="IPR036640">
    <property type="entry name" value="ABC1_TM_sf"/>
</dbReference>